<evidence type="ECO:0000256" key="1">
    <source>
        <dbReference type="SAM" id="MobiDB-lite"/>
    </source>
</evidence>
<dbReference type="EMBL" id="JBHUDK010000002">
    <property type="protein sequence ID" value="MFD1597926.1"/>
    <property type="molecule type" value="Genomic_DNA"/>
</dbReference>
<feature type="compositionally biased region" description="Acidic residues" evidence="1">
    <location>
        <begin position="303"/>
        <end position="315"/>
    </location>
</feature>
<name>A0ABD6CKX7_9EURY</name>
<gene>
    <name evidence="2" type="ORF">ACFSBX_03010</name>
</gene>
<comment type="caution">
    <text evidence="2">The sequence shown here is derived from an EMBL/GenBank/DDBJ whole genome shotgun (WGS) entry which is preliminary data.</text>
</comment>
<proteinExistence type="predicted"/>
<keyword evidence="3" id="KW-1185">Reference proteome</keyword>
<dbReference type="AlphaFoldDB" id="A0ABD6CKX7"/>
<evidence type="ECO:0000313" key="2">
    <source>
        <dbReference type="EMBL" id="MFD1597926.1"/>
    </source>
</evidence>
<reference evidence="2 3" key="1">
    <citation type="journal article" date="2019" name="Int. J. Syst. Evol. Microbiol.">
        <title>The Global Catalogue of Microorganisms (GCM) 10K type strain sequencing project: providing services to taxonomists for standard genome sequencing and annotation.</title>
        <authorList>
            <consortium name="The Broad Institute Genomics Platform"/>
            <consortium name="The Broad Institute Genome Sequencing Center for Infectious Disease"/>
            <person name="Wu L."/>
            <person name="Ma J."/>
        </authorList>
    </citation>
    <scope>NUCLEOTIDE SEQUENCE [LARGE SCALE GENOMIC DNA]</scope>
    <source>
        <strain evidence="2 3">CGMCC 1.12121</strain>
    </source>
</reference>
<evidence type="ECO:0008006" key="4">
    <source>
        <dbReference type="Google" id="ProtNLM"/>
    </source>
</evidence>
<accession>A0ABD6CKX7</accession>
<sequence length="321" mass="36712">MKNLRYLPDSIVRRVPHAGRFRQAADATLTVASSWLPHGVDVFDREWDVLVILDTCRVDAMEAVADEYDFLAPRDTVWSRGSATREWVAHTFTQGNRAEIRNTALVTANPSSRWALLHEAEPDWPEFSKRLTGWDTVTPDAFLAFDEVWRYGPVNPYSGTVVPEAVTDRAISTWRSLSPDRMIVHYLPPHHPYGSRALRENRPLREFERDPWTALKNGTPRQEVWETYLADLRDGLDTIATLVDDIDADDIVVTADHGELFGEYGLYAHPMLPVPPLRKVPWVRTSGRGRGEYTPQLQRSDESADDLEDEVEEQLEMLGYR</sequence>
<dbReference type="RefSeq" id="WP_256421271.1">
    <property type="nucleotide sequence ID" value="NZ_JANHDI010000007.1"/>
</dbReference>
<protein>
    <recommendedName>
        <fullName evidence="4">Sulfatase</fullName>
    </recommendedName>
</protein>
<evidence type="ECO:0000313" key="3">
    <source>
        <dbReference type="Proteomes" id="UP001597085"/>
    </source>
</evidence>
<dbReference type="InterPro" id="IPR017850">
    <property type="entry name" value="Alkaline_phosphatase_core_sf"/>
</dbReference>
<organism evidence="2 3">
    <name type="scientific">Halobellus rarus</name>
    <dbReference type="NCBI Taxonomy" id="1126237"/>
    <lineage>
        <taxon>Archaea</taxon>
        <taxon>Methanobacteriati</taxon>
        <taxon>Methanobacteriota</taxon>
        <taxon>Stenosarchaea group</taxon>
        <taxon>Halobacteria</taxon>
        <taxon>Halobacteriales</taxon>
        <taxon>Haloferacaceae</taxon>
        <taxon>Halobellus</taxon>
    </lineage>
</organism>
<dbReference type="Gene3D" id="3.40.720.10">
    <property type="entry name" value="Alkaline Phosphatase, subunit A"/>
    <property type="match status" value="1"/>
</dbReference>
<dbReference type="Proteomes" id="UP001597085">
    <property type="component" value="Unassembled WGS sequence"/>
</dbReference>
<dbReference type="SUPFAM" id="SSF53649">
    <property type="entry name" value="Alkaline phosphatase-like"/>
    <property type="match status" value="1"/>
</dbReference>
<feature type="region of interest" description="Disordered" evidence="1">
    <location>
        <begin position="287"/>
        <end position="321"/>
    </location>
</feature>